<keyword evidence="3" id="KW-1185">Reference proteome</keyword>
<reference evidence="2 3" key="1">
    <citation type="journal article" date="2016" name="Genome Biol. Evol.">
        <title>Divergent and convergent evolution of fungal pathogenicity.</title>
        <authorList>
            <person name="Shang Y."/>
            <person name="Xiao G."/>
            <person name="Zheng P."/>
            <person name="Cen K."/>
            <person name="Zhan S."/>
            <person name="Wang C."/>
        </authorList>
    </citation>
    <scope>NUCLEOTIDE SEQUENCE [LARGE SCALE GENOMIC DNA]</scope>
    <source>
        <strain evidence="2 3">ARSEF 2679</strain>
    </source>
</reference>
<dbReference type="PANTHER" id="PTHR24148">
    <property type="entry name" value="ANKYRIN REPEAT DOMAIN-CONTAINING PROTEIN 39 HOMOLOG-RELATED"/>
    <property type="match status" value="1"/>
</dbReference>
<proteinExistence type="predicted"/>
<dbReference type="InterPro" id="IPR052895">
    <property type="entry name" value="HetReg/Transcr_Mod"/>
</dbReference>
<evidence type="ECO:0000313" key="3">
    <source>
        <dbReference type="Proteomes" id="UP000076744"/>
    </source>
</evidence>
<protein>
    <submittedName>
        <fullName evidence="2">Heterokaryon incompatibility</fullName>
    </submittedName>
</protein>
<evidence type="ECO:0000313" key="2">
    <source>
        <dbReference type="EMBL" id="OAA57293.1"/>
    </source>
</evidence>
<evidence type="ECO:0000259" key="1">
    <source>
        <dbReference type="Pfam" id="PF06985"/>
    </source>
</evidence>
<dbReference type="AlphaFoldDB" id="A0A167Q4V4"/>
<accession>A0A167Q4V4</accession>
<dbReference type="EMBL" id="AZHB01000020">
    <property type="protein sequence ID" value="OAA57293.1"/>
    <property type="molecule type" value="Genomic_DNA"/>
</dbReference>
<dbReference type="InterPro" id="IPR010730">
    <property type="entry name" value="HET"/>
</dbReference>
<comment type="caution">
    <text evidence="2">The sequence shown here is derived from an EMBL/GenBank/DDBJ whole genome shotgun (WGS) entry which is preliminary data.</text>
</comment>
<dbReference type="OrthoDB" id="5153494at2759"/>
<dbReference type="Pfam" id="PF06985">
    <property type="entry name" value="HET"/>
    <property type="match status" value="1"/>
</dbReference>
<feature type="domain" description="Heterokaryon incompatibility" evidence="1">
    <location>
        <begin position="47"/>
        <end position="249"/>
    </location>
</feature>
<dbReference type="Proteomes" id="UP000076744">
    <property type="component" value="Unassembled WGS sequence"/>
</dbReference>
<dbReference type="GeneID" id="30023506"/>
<organism evidence="2 3">
    <name type="scientific">Cordyceps fumosorosea (strain ARSEF 2679)</name>
    <name type="common">Isaria fumosorosea</name>
    <dbReference type="NCBI Taxonomy" id="1081104"/>
    <lineage>
        <taxon>Eukaryota</taxon>
        <taxon>Fungi</taxon>
        <taxon>Dikarya</taxon>
        <taxon>Ascomycota</taxon>
        <taxon>Pezizomycotina</taxon>
        <taxon>Sordariomycetes</taxon>
        <taxon>Hypocreomycetidae</taxon>
        <taxon>Hypocreales</taxon>
        <taxon>Cordycipitaceae</taxon>
        <taxon>Cordyceps</taxon>
    </lineage>
</organism>
<dbReference type="RefSeq" id="XP_018702095.1">
    <property type="nucleotide sequence ID" value="XM_018850817.1"/>
</dbReference>
<name>A0A167Q4V4_CORFA</name>
<dbReference type="PANTHER" id="PTHR24148:SF73">
    <property type="entry name" value="HET DOMAIN PROTEIN (AFU_ORTHOLOGUE AFUA_8G01020)"/>
    <property type="match status" value="1"/>
</dbReference>
<dbReference type="Pfam" id="PF26639">
    <property type="entry name" value="Het-6_barrel"/>
    <property type="match status" value="1"/>
</dbReference>
<sequence>MPRYPYQALNLPHETRIVNIQPGKFQDDIICSISHMPLENAPAPEPYEALSYCWGKSTNVEFIPPDDTLVAYAYGSEDGQHGSIPFRDMLDHPELHRTYVTFGGQLPRGTIICDGTPVEVGGELHRAIRRIRSEDEPLRIWIDALCIDQDNVAERNKHVLVMGAIYAGAAHVRIWLGEDTGVESLGLQVLSGILDIARESISDAEFSTLRTFEIRKRLLTNPKTAELDWESLELLFNRAWFRRIWVLQEAANATRATVHIGSGSEDWDWLAQSMHFARTFKLDTVLRSFAMKSLSVMQWLRDARAGPKAPISVPLLDILEETRVFDSTVPADKIYAVLALACRSVRVPVDYAARPEDVFTGLAVEFLQETGSLDVLSHCMLPATTSSLRLPSLLATVEAIESTRAITRLADTPEGMGAPTYGLRRVDAGTASLPHGTSLPERNHSRRLHHMGEARAALLDIYGVASPGGAPTPEVREAMARTFACGRTREQAPLGPDFLLGFDLHGMVTCADETFEGACRWMVQEATGASETSREGRAFHKRMTRAYEQLAGSHERWCFNRRFARTTRGLGWVVNGAQIGDVVVLLYGGNYPFVLREQGKDRYVMVGDCYLDQYMDGEGLGSEFEEQEFVII</sequence>
<gene>
    <name evidence="2" type="ORF">ISF_07214</name>
</gene>